<dbReference type="PANTHER" id="PTHR43023:SF3">
    <property type="entry name" value="PROTEIN TRIGALACTOSYLDIACYLGLYCEROL 3, CHLOROPLASTIC"/>
    <property type="match status" value="1"/>
</dbReference>
<accession>A0A6P1ZNI0</accession>
<keyword evidence="1" id="KW-0813">Transport</keyword>
<dbReference type="InterPro" id="IPR003593">
    <property type="entry name" value="AAA+_ATPase"/>
</dbReference>
<dbReference type="Pfam" id="PF00005">
    <property type="entry name" value="ABC_tran"/>
    <property type="match status" value="1"/>
</dbReference>
<reference evidence="5 6" key="1">
    <citation type="submission" date="2018-06" db="EMBL/GenBank/DDBJ databases">
        <title>Complete genome of Desulfovibrio marinus P48SEP.</title>
        <authorList>
            <person name="Crispim J.S."/>
            <person name="Vidigal P.M.P."/>
            <person name="Silva L.C.F."/>
            <person name="Araujo L.C."/>
            <person name="Laguardia C.N."/>
            <person name="Dias R.S."/>
            <person name="Sousa M.P."/>
            <person name="Paula S.O."/>
            <person name="Silva C."/>
        </authorList>
    </citation>
    <scope>NUCLEOTIDE SEQUENCE [LARGE SCALE GENOMIC DNA]</scope>
    <source>
        <strain evidence="5 6">P48SEP</strain>
    </source>
</reference>
<dbReference type="OrthoDB" id="9809450at2"/>
<evidence type="ECO:0000313" key="5">
    <source>
        <dbReference type="EMBL" id="TVM35848.1"/>
    </source>
</evidence>
<dbReference type="GO" id="GO:0005524">
    <property type="term" value="F:ATP binding"/>
    <property type="evidence" value="ECO:0007669"/>
    <property type="project" value="UniProtKB-KW"/>
</dbReference>
<proteinExistence type="predicted"/>
<evidence type="ECO:0000256" key="3">
    <source>
        <dbReference type="ARBA" id="ARBA00022840"/>
    </source>
</evidence>
<keyword evidence="3 5" id="KW-0067">ATP-binding</keyword>
<keyword evidence="2" id="KW-0547">Nucleotide-binding</keyword>
<gene>
    <name evidence="5" type="ORF">DQK91_04100</name>
</gene>
<evidence type="ECO:0000313" key="6">
    <source>
        <dbReference type="Proteomes" id="UP000434052"/>
    </source>
</evidence>
<evidence type="ECO:0000256" key="1">
    <source>
        <dbReference type="ARBA" id="ARBA00022448"/>
    </source>
</evidence>
<dbReference type="SMART" id="SM00382">
    <property type="entry name" value="AAA"/>
    <property type="match status" value="1"/>
</dbReference>
<dbReference type="Proteomes" id="UP000434052">
    <property type="component" value="Unassembled WGS sequence"/>
</dbReference>
<feature type="domain" description="ABC transporter" evidence="4">
    <location>
        <begin position="16"/>
        <end position="252"/>
    </location>
</feature>
<dbReference type="AlphaFoldDB" id="A0A6P1ZNI0"/>
<comment type="caution">
    <text evidence="5">The sequence shown here is derived from an EMBL/GenBank/DDBJ whole genome shotgun (WGS) entry which is preliminary data.</text>
</comment>
<organism evidence="5 6">
    <name type="scientific">Oceanidesulfovibrio marinus</name>
    <dbReference type="NCBI Taxonomy" id="370038"/>
    <lineage>
        <taxon>Bacteria</taxon>
        <taxon>Pseudomonadati</taxon>
        <taxon>Thermodesulfobacteriota</taxon>
        <taxon>Desulfovibrionia</taxon>
        <taxon>Desulfovibrionales</taxon>
        <taxon>Desulfovibrionaceae</taxon>
        <taxon>Oceanidesulfovibrio</taxon>
    </lineage>
</organism>
<dbReference type="InterPro" id="IPR003439">
    <property type="entry name" value="ABC_transporter-like_ATP-bd"/>
</dbReference>
<evidence type="ECO:0000259" key="4">
    <source>
        <dbReference type="PROSITE" id="PS50893"/>
    </source>
</evidence>
<dbReference type="InterPro" id="IPR027417">
    <property type="entry name" value="P-loop_NTPase"/>
</dbReference>
<dbReference type="InterPro" id="IPR017871">
    <property type="entry name" value="ABC_transporter-like_CS"/>
</dbReference>
<protein>
    <submittedName>
        <fullName evidence="5">ABC transporter ATP-binding protein</fullName>
    </submittedName>
</protein>
<name>A0A6P1ZNI0_9BACT</name>
<evidence type="ECO:0000256" key="2">
    <source>
        <dbReference type="ARBA" id="ARBA00022741"/>
    </source>
</evidence>
<sequence length="264" mass="29202">MPSEETTTYLNRAPDIVLDNLKLGYGDNIVLEHVDVVLPASKISVILGGSGGGKSTLLRHILGLEHPMRGRIMINDRNIFDLDEKQGHDLRGEMGVLFQNGALLGSLTLGENVALPLREHTELDEETIETLVRIKLNLVGLDKFMDYYPSQLSGGMRKRAGLARALVLDPNILLCDEPTSGLDPITAAELDQLILDLHDTFNMTIVVVTHDLDSLFAIADFVVMLHNGNVLFQGGLYALKKSKHEFIKQFLGREPGERHSPDFL</sequence>
<dbReference type="PANTHER" id="PTHR43023">
    <property type="entry name" value="PROTEIN TRIGALACTOSYLDIACYLGLYCEROL 3, CHLOROPLASTIC"/>
    <property type="match status" value="1"/>
</dbReference>
<dbReference type="GO" id="GO:0016887">
    <property type="term" value="F:ATP hydrolysis activity"/>
    <property type="evidence" value="ECO:0007669"/>
    <property type="project" value="InterPro"/>
</dbReference>
<dbReference type="RefSeq" id="WP_144234184.1">
    <property type="nucleotide sequence ID" value="NZ_QMIF01000002.1"/>
</dbReference>
<dbReference type="EMBL" id="QMIF01000002">
    <property type="protein sequence ID" value="TVM35848.1"/>
    <property type="molecule type" value="Genomic_DNA"/>
</dbReference>
<dbReference type="PROSITE" id="PS50893">
    <property type="entry name" value="ABC_TRANSPORTER_2"/>
    <property type="match status" value="1"/>
</dbReference>
<dbReference type="SUPFAM" id="SSF52540">
    <property type="entry name" value="P-loop containing nucleoside triphosphate hydrolases"/>
    <property type="match status" value="1"/>
</dbReference>
<dbReference type="Gene3D" id="3.40.50.300">
    <property type="entry name" value="P-loop containing nucleotide triphosphate hydrolases"/>
    <property type="match status" value="1"/>
</dbReference>
<dbReference type="PROSITE" id="PS00211">
    <property type="entry name" value="ABC_TRANSPORTER_1"/>
    <property type="match status" value="1"/>
</dbReference>